<sequence length="233" mass="27319">MKKIISIDAIKKFGFEFLSIFIGVFAAFALDSWNETRKDKYVEIKILSEINNGLRQDIQDMELNMLGHKQGIEATTFFQKAILSLPINHDSTNVYYFRLFRDFISTQNSSGYQTLKSKGLEIIDNDSLRSQILSLYENDYNSIRKLEEEYSELQFHKNYYAKFNDSFAEHLTFDSKGVVKGINSPIVLTTKQKNILLLDLYRIKRNRMFVLNIYEDIIVKIKALHKNIEEELQ</sequence>
<keyword evidence="1" id="KW-0472">Membrane</keyword>
<gene>
    <name evidence="2" type="ORF">QM524_07820</name>
</gene>
<dbReference type="EMBL" id="JASHIF010000007">
    <property type="protein sequence ID" value="MDI9859110.1"/>
    <property type="molecule type" value="Genomic_DNA"/>
</dbReference>
<evidence type="ECO:0000313" key="2">
    <source>
        <dbReference type="EMBL" id="MDI9859110.1"/>
    </source>
</evidence>
<proteinExistence type="predicted"/>
<accession>A0ABT6Y6B1</accession>
<keyword evidence="3" id="KW-1185">Reference proteome</keyword>
<evidence type="ECO:0000313" key="3">
    <source>
        <dbReference type="Proteomes" id="UP001236507"/>
    </source>
</evidence>
<dbReference type="Proteomes" id="UP001236507">
    <property type="component" value="Unassembled WGS sequence"/>
</dbReference>
<keyword evidence="1" id="KW-1133">Transmembrane helix</keyword>
<comment type="caution">
    <text evidence="2">The sequence shown here is derived from an EMBL/GenBank/DDBJ whole genome shotgun (WGS) entry which is preliminary data.</text>
</comment>
<name>A0ABT6Y6B1_9BACT</name>
<dbReference type="RefSeq" id="WP_283344138.1">
    <property type="nucleotide sequence ID" value="NZ_JASHIF010000007.1"/>
</dbReference>
<reference evidence="2 3" key="1">
    <citation type="submission" date="2023-05" db="EMBL/GenBank/DDBJ databases">
        <title>Novel species of genus Flectobacillus isolated from stream in China.</title>
        <authorList>
            <person name="Lu H."/>
        </authorList>
    </citation>
    <scope>NUCLEOTIDE SEQUENCE [LARGE SCALE GENOMIC DNA]</scope>
    <source>
        <strain evidence="2 3">KCTC 42575</strain>
    </source>
</reference>
<keyword evidence="1" id="KW-0812">Transmembrane</keyword>
<feature type="transmembrane region" description="Helical" evidence="1">
    <location>
        <begin position="12"/>
        <end position="30"/>
    </location>
</feature>
<protein>
    <submittedName>
        <fullName evidence="2">Uncharacterized protein</fullName>
    </submittedName>
</protein>
<evidence type="ECO:0000256" key="1">
    <source>
        <dbReference type="SAM" id="Phobius"/>
    </source>
</evidence>
<organism evidence="2 3">
    <name type="scientific">Flectobacillus roseus</name>
    <dbReference type="NCBI Taxonomy" id="502259"/>
    <lineage>
        <taxon>Bacteria</taxon>
        <taxon>Pseudomonadati</taxon>
        <taxon>Bacteroidota</taxon>
        <taxon>Cytophagia</taxon>
        <taxon>Cytophagales</taxon>
        <taxon>Flectobacillaceae</taxon>
        <taxon>Flectobacillus</taxon>
    </lineage>
</organism>